<evidence type="ECO:0008006" key="3">
    <source>
        <dbReference type="Google" id="ProtNLM"/>
    </source>
</evidence>
<gene>
    <name evidence="1" type="ORF">K1X11_005135</name>
</gene>
<protein>
    <recommendedName>
        <fullName evidence="3">Polymerase beta nucleotidyltransferase domain-containing protein</fullName>
    </recommendedName>
</protein>
<accession>A0ABZ1CC01</accession>
<dbReference type="EMBL" id="CP139781">
    <property type="protein sequence ID" value="WRQ88778.1"/>
    <property type="molecule type" value="Genomic_DNA"/>
</dbReference>
<reference evidence="1 2" key="2">
    <citation type="submission" date="2023-12" db="EMBL/GenBank/DDBJ databases">
        <title>Description of an unclassified Opitutus bacterium of Verrucomicrobiota.</title>
        <authorList>
            <person name="Zhang D.-F."/>
        </authorList>
    </citation>
    <scope>NUCLEOTIDE SEQUENCE [LARGE SCALE GENOMIC DNA]</scope>
    <source>
        <strain evidence="1 2">WL0086</strain>
    </source>
</reference>
<dbReference type="Gene3D" id="3.30.460.10">
    <property type="entry name" value="Beta Polymerase, domain 2"/>
    <property type="match status" value="1"/>
</dbReference>
<dbReference type="RefSeq" id="WP_221031876.1">
    <property type="nucleotide sequence ID" value="NZ_CP139781.1"/>
</dbReference>
<sequence>MPMFGAVEKLLESPAVKAVLLFGSRAREDAIGSDSLSDYDLQIVTTQPALFLSEQEAQRLVGDHPIKRFYLQPAFGGVLRVTLQFESATVDVSVVPWPRVTFLRLLLLLGFHRHFAIVRRFAGYIRLLLRGGYKVLKGGQRWERFYNIIATEVMVPLMDAAAVQNAMVGAHVLADSIETKLQRGELLAAQRWLHVNLAEIAFTLAHELRVRRGLTSFHDARRLEMILSDQELDALRVSCLPEIASIRLATRKVLMTVDATGAALLEHCRSNTQR</sequence>
<dbReference type="Proteomes" id="UP000738431">
    <property type="component" value="Chromosome"/>
</dbReference>
<keyword evidence="2" id="KW-1185">Reference proteome</keyword>
<name>A0ABZ1CC01_9BACT</name>
<dbReference type="InterPro" id="IPR043519">
    <property type="entry name" value="NT_sf"/>
</dbReference>
<organism evidence="1 2">
    <name type="scientific">Actomonas aquatica</name>
    <dbReference type="NCBI Taxonomy" id="2866162"/>
    <lineage>
        <taxon>Bacteria</taxon>
        <taxon>Pseudomonadati</taxon>
        <taxon>Verrucomicrobiota</taxon>
        <taxon>Opitutia</taxon>
        <taxon>Opitutales</taxon>
        <taxon>Opitutaceae</taxon>
        <taxon>Actomonas</taxon>
    </lineage>
</organism>
<reference evidence="1 2" key="1">
    <citation type="submission" date="2021-08" db="EMBL/GenBank/DDBJ databases">
        <authorList>
            <person name="Zhang D."/>
            <person name="Zhang A."/>
            <person name="Wang L."/>
        </authorList>
    </citation>
    <scope>NUCLEOTIDE SEQUENCE [LARGE SCALE GENOMIC DNA]</scope>
    <source>
        <strain evidence="1 2">WL0086</strain>
    </source>
</reference>
<proteinExistence type="predicted"/>
<evidence type="ECO:0000313" key="1">
    <source>
        <dbReference type="EMBL" id="WRQ88778.1"/>
    </source>
</evidence>
<evidence type="ECO:0000313" key="2">
    <source>
        <dbReference type="Proteomes" id="UP000738431"/>
    </source>
</evidence>
<dbReference type="SUPFAM" id="SSF81301">
    <property type="entry name" value="Nucleotidyltransferase"/>
    <property type="match status" value="1"/>
</dbReference>